<reference evidence="2 3" key="1">
    <citation type="journal article" date="2013" name="BMC Genomics">
        <title>The genome and transcriptome of the pine saprophyte Ophiostoma piceae, and a comparison with the bark beetle-associated pine pathogen Grosmannia clavigera.</title>
        <authorList>
            <person name="Haridas S."/>
            <person name="Wang Y."/>
            <person name="Lim L."/>
            <person name="Massoumi Alamouti S."/>
            <person name="Jackman S."/>
            <person name="Docking R."/>
            <person name="Robertson G."/>
            <person name="Birol I."/>
            <person name="Bohlmann J."/>
            <person name="Breuil C."/>
        </authorList>
    </citation>
    <scope>NUCLEOTIDE SEQUENCE [LARGE SCALE GENOMIC DNA]</scope>
    <source>
        <strain evidence="2 3">UAMH 11346</strain>
    </source>
</reference>
<protein>
    <submittedName>
        <fullName evidence="2">Uncharacterized protein</fullName>
    </submittedName>
</protein>
<dbReference type="EMBL" id="KE148165">
    <property type="protein sequence ID" value="EPE03767.1"/>
    <property type="molecule type" value="Genomic_DNA"/>
</dbReference>
<dbReference type="eggNOG" id="ENOG502RQZ2">
    <property type="taxonomic scope" value="Eukaryota"/>
</dbReference>
<dbReference type="VEuPathDB" id="FungiDB:F503_06473"/>
<proteinExistence type="predicted"/>
<organism evidence="2 3">
    <name type="scientific">Ophiostoma piceae (strain UAMH 11346)</name>
    <name type="common">Sap stain fungus</name>
    <dbReference type="NCBI Taxonomy" id="1262450"/>
    <lineage>
        <taxon>Eukaryota</taxon>
        <taxon>Fungi</taxon>
        <taxon>Dikarya</taxon>
        <taxon>Ascomycota</taxon>
        <taxon>Pezizomycotina</taxon>
        <taxon>Sordariomycetes</taxon>
        <taxon>Sordariomycetidae</taxon>
        <taxon>Ophiostomatales</taxon>
        <taxon>Ophiostomataceae</taxon>
        <taxon>Ophiostoma</taxon>
    </lineage>
</organism>
<dbReference type="HOGENOM" id="CLU_1768651_0_0_1"/>
<feature type="region of interest" description="Disordered" evidence="1">
    <location>
        <begin position="74"/>
        <end position="101"/>
    </location>
</feature>
<dbReference type="AlphaFoldDB" id="S3BTJ8"/>
<gene>
    <name evidence="2" type="ORF">F503_06473</name>
</gene>
<keyword evidence="3" id="KW-1185">Reference proteome</keyword>
<name>S3BTJ8_OPHP1</name>
<sequence length="147" mass="15774">MAPSSSSPVSTAPSTSSAPTAKLTSSTSTAKSFWPRELMFSASPHPSQLEGGRQMDVAPMCPCHDCWEYGSHAFAPPRRPKATKTPRASKASNSKPPKTTLFLNEKKSPLHFLKRLNGSKDSVASDMRPLRHPIGLASAANSVHSME</sequence>
<accession>S3BTJ8</accession>
<feature type="region of interest" description="Disordered" evidence="1">
    <location>
        <begin position="1"/>
        <end position="29"/>
    </location>
</feature>
<dbReference type="Proteomes" id="UP000016923">
    <property type="component" value="Unassembled WGS sequence"/>
</dbReference>
<dbReference type="OrthoDB" id="5233761at2759"/>
<evidence type="ECO:0000313" key="3">
    <source>
        <dbReference type="Proteomes" id="UP000016923"/>
    </source>
</evidence>
<evidence type="ECO:0000313" key="2">
    <source>
        <dbReference type="EMBL" id="EPE03767.1"/>
    </source>
</evidence>
<evidence type="ECO:0000256" key="1">
    <source>
        <dbReference type="SAM" id="MobiDB-lite"/>
    </source>
</evidence>